<evidence type="ECO:0000313" key="3">
    <source>
        <dbReference type="Proteomes" id="UP000281904"/>
    </source>
</evidence>
<dbReference type="EMBL" id="JADULK010000001">
    <property type="protein sequence ID" value="MBH1928633.1"/>
    <property type="molecule type" value="Genomic_DNA"/>
</dbReference>
<evidence type="ECO:0000313" key="4">
    <source>
        <dbReference type="Proteomes" id="UP000624159"/>
    </source>
</evidence>
<dbReference type="RefSeq" id="WP_126533249.1">
    <property type="nucleotide sequence ID" value="NZ_JADULK010000001.1"/>
</dbReference>
<reference evidence="2 3" key="1">
    <citation type="submission" date="2018-12" db="EMBL/GenBank/DDBJ databases">
        <authorList>
            <consortium name="Pathogen Informatics"/>
        </authorList>
    </citation>
    <scope>NUCLEOTIDE SEQUENCE [LARGE SCALE GENOMIC DNA]</scope>
    <source>
        <strain evidence="2 3">NCTC10036</strain>
    </source>
</reference>
<evidence type="ECO:0000313" key="1">
    <source>
        <dbReference type="EMBL" id="MBH1928633.1"/>
    </source>
</evidence>
<gene>
    <name evidence="1" type="ORF">I5U13_02990</name>
    <name evidence="2" type="ORF">NCTC10036_04548</name>
</gene>
<proteinExistence type="predicted"/>
<dbReference type="AlphaFoldDB" id="A0A3S4XF88"/>
<protein>
    <submittedName>
        <fullName evidence="2">Uncharacterized protein</fullName>
    </submittedName>
</protein>
<accession>A0A3S4XF88</accession>
<sequence>MSKRSDIIEPPAEFGKKIGLIYTEVLGWIDLGHALGHDIQTLLAQFQQGERSKAKYYLVTYAQNMSVRPLSTGRYIRWNIKRGRTPDEIHSIMLAMLMRTAYLFESWQAQPWFSWYTDSGFSGEDLVSDLLGFYHIIYPADYMRLIKPVSKNAALRRWDFYGAVGSYKNKSFKPILFPDPLSKGIAHRPHQAELPHFMRIVTPFNCFDSGVVRVIDNASIHVGVGG</sequence>
<dbReference type="Proteomes" id="UP000624159">
    <property type="component" value="Unassembled WGS sequence"/>
</dbReference>
<dbReference type="Proteomes" id="UP000281904">
    <property type="component" value="Chromosome"/>
</dbReference>
<organism evidence="2 3">
    <name type="scientific">Serratia rubidaea</name>
    <name type="common">Serratia marinorubra</name>
    <dbReference type="NCBI Taxonomy" id="61652"/>
    <lineage>
        <taxon>Bacteria</taxon>
        <taxon>Pseudomonadati</taxon>
        <taxon>Pseudomonadota</taxon>
        <taxon>Gammaproteobacteria</taxon>
        <taxon>Enterobacterales</taxon>
        <taxon>Yersiniaceae</taxon>
        <taxon>Serratia</taxon>
    </lineage>
</organism>
<reference evidence="1 4" key="2">
    <citation type="submission" date="2020-11" db="EMBL/GenBank/DDBJ databases">
        <title>Enhanced detection system for hospital associated transmission using whole genome sequencing surveillance.</title>
        <authorList>
            <person name="Harrison L.H."/>
            <person name="Van Tyne D."/>
            <person name="Marsh J.W."/>
            <person name="Griffith M.P."/>
            <person name="Snyder D.J."/>
            <person name="Cooper V.S."/>
            <person name="Mustapha M."/>
        </authorList>
    </citation>
    <scope>NUCLEOTIDE SEQUENCE [LARGE SCALE GENOMIC DNA]</scope>
    <source>
        <strain evidence="1 4">SER00230</strain>
    </source>
</reference>
<dbReference type="EMBL" id="LR134493">
    <property type="protein sequence ID" value="VEI72013.1"/>
    <property type="molecule type" value="Genomic_DNA"/>
</dbReference>
<keyword evidence="4" id="KW-1185">Reference proteome</keyword>
<evidence type="ECO:0000313" key="2">
    <source>
        <dbReference type="EMBL" id="VEI72013.1"/>
    </source>
</evidence>
<name>A0A3S4XF88_SERRU</name>